<evidence type="ECO:0000256" key="3">
    <source>
        <dbReference type="ARBA" id="ARBA00022917"/>
    </source>
</evidence>
<dbReference type="FunFam" id="3.30.110.10:FF:000001">
    <property type="entry name" value="Translation initiation factor IF-3"/>
    <property type="match status" value="1"/>
</dbReference>
<dbReference type="NCBIfam" id="TIGR00168">
    <property type="entry name" value="infC"/>
    <property type="match status" value="1"/>
</dbReference>
<dbReference type="GO" id="GO:0005829">
    <property type="term" value="C:cytosol"/>
    <property type="evidence" value="ECO:0007669"/>
    <property type="project" value="TreeGrafter"/>
</dbReference>
<evidence type="ECO:0000259" key="4">
    <source>
        <dbReference type="Pfam" id="PF00707"/>
    </source>
</evidence>
<dbReference type="AlphaFoldDB" id="A0A381TRJ5"/>
<feature type="domain" description="Translation initiation factor 3 N-terminal" evidence="5">
    <location>
        <begin position="15"/>
        <end position="84"/>
    </location>
</feature>
<dbReference type="Pfam" id="PF05198">
    <property type="entry name" value="IF3_N"/>
    <property type="match status" value="1"/>
</dbReference>
<evidence type="ECO:0000259" key="5">
    <source>
        <dbReference type="Pfam" id="PF05198"/>
    </source>
</evidence>
<dbReference type="InterPro" id="IPR019814">
    <property type="entry name" value="Translation_initiation_fac_3_N"/>
</dbReference>
<keyword evidence="3" id="KW-0648">Protein biosynthesis</keyword>
<dbReference type="PANTHER" id="PTHR10938:SF0">
    <property type="entry name" value="TRANSLATION INITIATION FACTOR IF-3, MITOCHONDRIAL"/>
    <property type="match status" value="1"/>
</dbReference>
<name>A0A381TRJ5_9ZZZZ</name>
<dbReference type="GO" id="GO:0016020">
    <property type="term" value="C:membrane"/>
    <property type="evidence" value="ECO:0007669"/>
    <property type="project" value="TreeGrafter"/>
</dbReference>
<proteinExistence type="inferred from homology"/>
<dbReference type="SUPFAM" id="SSF55200">
    <property type="entry name" value="Translation initiation factor IF3, C-terminal domain"/>
    <property type="match status" value="1"/>
</dbReference>
<dbReference type="InterPro" id="IPR001288">
    <property type="entry name" value="Translation_initiation_fac_3"/>
</dbReference>
<evidence type="ECO:0000256" key="2">
    <source>
        <dbReference type="ARBA" id="ARBA00022540"/>
    </source>
</evidence>
<comment type="similarity">
    <text evidence="1">Belongs to the IF-3 family.</text>
</comment>
<dbReference type="PANTHER" id="PTHR10938">
    <property type="entry name" value="TRANSLATION INITIATION FACTOR IF-3"/>
    <property type="match status" value="1"/>
</dbReference>
<keyword evidence="2" id="KW-0396">Initiation factor</keyword>
<sequence length="179" mass="20372">MPVNYREKKDSGLRTNERITASEVRVISSSGKQLGIISIREALNYAEDEGFDLVEVSPDSNPPVCKIIDYGKLRYREQKSKKEAKKKQKTIEVKEIKLRPGIDKHDYLVKLKALSKFIGGGNKVKVSMRFRGREIEHKNLGLDLLNKLIAEVAEYAKVEVLPKFEGKQIMMILVPQTSK</sequence>
<dbReference type="InterPro" id="IPR036787">
    <property type="entry name" value="T_IF-3_N_sf"/>
</dbReference>
<protein>
    <recommendedName>
        <fullName evidence="7">Translation initiation factor 3 N-terminal domain-containing protein</fullName>
    </recommendedName>
</protein>
<organism evidence="6">
    <name type="scientific">marine metagenome</name>
    <dbReference type="NCBI Taxonomy" id="408172"/>
    <lineage>
        <taxon>unclassified sequences</taxon>
        <taxon>metagenomes</taxon>
        <taxon>ecological metagenomes</taxon>
    </lineage>
</organism>
<evidence type="ECO:0000256" key="1">
    <source>
        <dbReference type="ARBA" id="ARBA00005439"/>
    </source>
</evidence>
<gene>
    <name evidence="6" type="ORF">METZ01_LOCUS71504</name>
</gene>
<dbReference type="Gene3D" id="3.30.110.10">
    <property type="entry name" value="Translation initiation factor 3 (IF-3), C-terminal domain"/>
    <property type="match status" value="1"/>
</dbReference>
<dbReference type="GO" id="GO:0003743">
    <property type="term" value="F:translation initiation factor activity"/>
    <property type="evidence" value="ECO:0007669"/>
    <property type="project" value="UniProtKB-KW"/>
</dbReference>
<dbReference type="HAMAP" id="MF_00080">
    <property type="entry name" value="IF_3"/>
    <property type="match status" value="1"/>
</dbReference>
<dbReference type="Gene3D" id="3.10.20.80">
    <property type="entry name" value="Translation initiation factor 3 (IF-3), N-terminal domain"/>
    <property type="match status" value="1"/>
</dbReference>
<dbReference type="GO" id="GO:0043022">
    <property type="term" value="F:ribosome binding"/>
    <property type="evidence" value="ECO:0007669"/>
    <property type="project" value="TreeGrafter"/>
</dbReference>
<feature type="domain" description="Translation initiation factor 3 C-terminal" evidence="4">
    <location>
        <begin position="91"/>
        <end position="176"/>
    </location>
</feature>
<dbReference type="SUPFAM" id="SSF54364">
    <property type="entry name" value="Translation initiation factor IF3, N-terminal domain"/>
    <property type="match status" value="1"/>
</dbReference>
<dbReference type="FunFam" id="3.10.20.80:FF:000001">
    <property type="entry name" value="Translation initiation factor IF-3"/>
    <property type="match status" value="1"/>
</dbReference>
<evidence type="ECO:0008006" key="7">
    <source>
        <dbReference type="Google" id="ProtNLM"/>
    </source>
</evidence>
<evidence type="ECO:0000313" key="6">
    <source>
        <dbReference type="EMBL" id="SVA18650.1"/>
    </source>
</evidence>
<dbReference type="InterPro" id="IPR036788">
    <property type="entry name" value="T_IF-3_C_sf"/>
</dbReference>
<reference evidence="6" key="1">
    <citation type="submission" date="2018-05" db="EMBL/GenBank/DDBJ databases">
        <authorList>
            <person name="Lanie J.A."/>
            <person name="Ng W.-L."/>
            <person name="Kazmierczak K.M."/>
            <person name="Andrzejewski T.M."/>
            <person name="Davidsen T.M."/>
            <person name="Wayne K.J."/>
            <person name="Tettelin H."/>
            <person name="Glass J.I."/>
            <person name="Rusch D."/>
            <person name="Podicherti R."/>
            <person name="Tsui H.-C.T."/>
            <person name="Winkler M.E."/>
        </authorList>
    </citation>
    <scope>NUCLEOTIDE SEQUENCE</scope>
</reference>
<dbReference type="GO" id="GO:0032790">
    <property type="term" value="P:ribosome disassembly"/>
    <property type="evidence" value="ECO:0007669"/>
    <property type="project" value="TreeGrafter"/>
</dbReference>
<dbReference type="EMBL" id="UINC01005041">
    <property type="protein sequence ID" value="SVA18650.1"/>
    <property type="molecule type" value="Genomic_DNA"/>
</dbReference>
<dbReference type="InterPro" id="IPR019815">
    <property type="entry name" value="Translation_initiation_fac_3_C"/>
</dbReference>
<dbReference type="Pfam" id="PF00707">
    <property type="entry name" value="IF3_C"/>
    <property type="match status" value="1"/>
</dbReference>
<accession>A0A381TRJ5</accession>